<evidence type="ECO:0000313" key="3">
    <source>
        <dbReference type="EMBL" id="VVE49830.1"/>
    </source>
</evidence>
<protein>
    <submittedName>
        <fullName evidence="3">Phenazine biosynthesis protein PhzC/PhzF</fullName>
    </submittedName>
</protein>
<dbReference type="NCBIfam" id="TIGR00654">
    <property type="entry name" value="PhzF_family"/>
    <property type="match status" value="1"/>
</dbReference>
<evidence type="ECO:0000256" key="1">
    <source>
        <dbReference type="ARBA" id="ARBA00008270"/>
    </source>
</evidence>
<proteinExistence type="inferred from homology"/>
<comment type="similarity">
    <text evidence="1">Belongs to the PhzF family.</text>
</comment>
<dbReference type="PANTHER" id="PTHR13774:SF32">
    <property type="entry name" value="ANTISENSE-ENHANCING SEQUENCE 1"/>
    <property type="match status" value="1"/>
</dbReference>
<dbReference type="AlphaFoldDB" id="A0A5E4YNJ7"/>
<dbReference type="Proteomes" id="UP000384354">
    <property type="component" value="Unassembled WGS sequence"/>
</dbReference>
<dbReference type="InterPro" id="IPR003719">
    <property type="entry name" value="Phenazine_PhzF-like"/>
</dbReference>
<dbReference type="GO" id="GO:0005737">
    <property type="term" value="C:cytoplasm"/>
    <property type="evidence" value="ECO:0007669"/>
    <property type="project" value="TreeGrafter"/>
</dbReference>
<feature type="active site" evidence="2">
    <location>
        <position position="55"/>
    </location>
</feature>
<dbReference type="PIRSF" id="PIRSF016184">
    <property type="entry name" value="PhzC_PhzF"/>
    <property type="match status" value="1"/>
</dbReference>
<dbReference type="PANTHER" id="PTHR13774">
    <property type="entry name" value="PHENAZINE BIOSYNTHESIS PROTEIN"/>
    <property type="match status" value="1"/>
</dbReference>
<dbReference type="GO" id="GO:0016853">
    <property type="term" value="F:isomerase activity"/>
    <property type="evidence" value="ECO:0007669"/>
    <property type="project" value="TreeGrafter"/>
</dbReference>
<evidence type="ECO:0000313" key="4">
    <source>
        <dbReference type="Proteomes" id="UP000384354"/>
    </source>
</evidence>
<gene>
    <name evidence="3" type="ORF">PCE31106_04599</name>
</gene>
<organism evidence="3 4">
    <name type="scientific">Pandoraea cepalis</name>
    <dbReference type="NCBI Taxonomy" id="2508294"/>
    <lineage>
        <taxon>Bacteria</taxon>
        <taxon>Pseudomonadati</taxon>
        <taxon>Pseudomonadota</taxon>
        <taxon>Betaproteobacteria</taxon>
        <taxon>Burkholderiales</taxon>
        <taxon>Burkholderiaceae</taxon>
        <taxon>Pandoraea</taxon>
    </lineage>
</organism>
<name>A0A5E4YNJ7_9BURK</name>
<dbReference type="Gene3D" id="3.10.310.10">
    <property type="entry name" value="Diaminopimelate Epimerase, Chain A, domain 1"/>
    <property type="match status" value="2"/>
</dbReference>
<evidence type="ECO:0000256" key="2">
    <source>
        <dbReference type="PIRSR" id="PIRSR016184-1"/>
    </source>
</evidence>
<reference evidence="3 4" key="1">
    <citation type="submission" date="2019-08" db="EMBL/GenBank/DDBJ databases">
        <authorList>
            <person name="Peeters C."/>
        </authorList>
    </citation>
    <scope>NUCLEOTIDE SEQUENCE [LARGE SCALE GENOMIC DNA]</scope>
    <source>
        <strain evidence="3 4">LMG 31106</strain>
    </source>
</reference>
<sequence length="313" mass="33291">MTINGPKQTMNRRYVTADVFTAEKFKGNPVAVVLDASGLSTRQMQAIASEFAYSETTFVLPPRDASNTAWVRIFTPSREIPFAGHPNIGTAFVLASQAASNGVEVPDLLVFEELAGLVPVSLLKEGATILGAELIAPEPLAQLSQVAEIRVAACLSLSVDDIRFDAHAPQVASVGLPFLVVELASRDALRRCVPDLVAFKGLLPIDGAVSIYAYTRDVDHARAGHACDLEARMFTPRMTEDPATGSATAATAALIAHVRGVPELALCVAQGVDMGRPSILSARIDLHDGQTRIRVGGKCVRVMEGSFQLEGDD</sequence>
<accession>A0A5E4YNJ7</accession>
<dbReference type="EMBL" id="CABPSL010000029">
    <property type="protein sequence ID" value="VVE49830.1"/>
    <property type="molecule type" value="Genomic_DNA"/>
</dbReference>
<dbReference type="Pfam" id="PF02567">
    <property type="entry name" value="PhzC-PhzF"/>
    <property type="match status" value="1"/>
</dbReference>
<dbReference type="SUPFAM" id="SSF54506">
    <property type="entry name" value="Diaminopimelate epimerase-like"/>
    <property type="match status" value="1"/>
</dbReference>
<dbReference type="RefSeq" id="WP_254441283.1">
    <property type="nucleotide sequence ID" value="NZ_CABPSL010000029.1"/>
</dbReference>